<gene>
    <name evidence="2" type="ORF">RCL2_002266400</name>
</gene>
<feature type="region of interest" description="Disordered" evidence="1">
    <location>
        <begin position="20"/>
        <end position="50"/>
    </location>
</feature>
<organism evidence="2 3">
    <name type="scientific">Rhizophagus clarus</name>
    <dbReference type="NCBI Taxonomy" id="94130"/>
    <lineage>
        <taxon>Eukaryota</taxon>
        <taxon>Fungi</taxon>
        <taxon>Fungi incertae sedis</taxon>
        <taxon>Mucoromycota</taxon>
        <taxon>Glomeromycotina</taxon>
        <taxon>Glomeromycetes</taxon>
        <taxon>Glomerales</taxon>
        <taxon>Glomeraceae</taxon>
        <taxon>Rhizophagus</taxon>
    </lineage>
</organism>
<protein>
    <submittedName>
        <fullName evidence="2">Uncharacterized protein</fullName>
    </submittedName>
</protein>
<evidence type="ECO:0000256" key="1">
    <source>
        <dbReference type="SAM" id="MobiDB-lite"/>
    </source>
</evidence>
<dbReference type="AlphaFoldDB" id="A0A8H3M1Q2"/>
<accession>A0A8H3M1Q2</accession>
<dbReference type="Proteomes" id="UP000615446">
    <property type="component" value="Unassembled WGS sequence"/>
</dbReference>
<name>A0A8H3M1Q2_9GLOM</name>
<evidence type="ECO:0000313" key="2">
    <source>
        <dbReference type="EMBL" id="GES96016.1"/>
    </source>
</evidence>
<proteinExistence type="predicted"/>
<dbReference type="EMBL" id="BLAL01000246">
    <property type="protein sequence ID" value="GES96016.1"/>
    <property type="molecule type" value="Genomic_DNA"/>
</dbReference>
<feature type="compositionally biased region" description="Polar residues" evidence="1">
    <location>
        <begin position="27"/>
        <end position="45"/>
    </location>
</feature>
<sequence length="92" mass="9862">MEVLPSAWIIASCKSVKLPGASGCDSELSSTELGNNGSLSSTTPHEQGRAPRLSTLFAQVRWITSPQTFRTSDLDLIDEKSGGRLSLLEVEV</sequence>
<comment type="caution">
    <text evidence="2">The sequence shown here is derived from an EMBL/GenBank/DDBJ whole genome shotgun (WGS) entry which is preliminary data.</text>
</comment>
<evidence type="ECO:0000313" key="3">
    <source>
        <dbReference type="Proteomes" id="UP000615446"/>
    </source>
</evidence>
<reference evidence="2" key="1">
    <citation type="submission" date="2019-10" db="EMBL/GenBank/DDBJ databases">
        <title>Conservation and host-specific expression of non-tandemly repeated heterogenous ribosome RNA gene in arbuscular mycorrhizal fungi.</title>
        <authorList>
            <person name="Maeda T."/>
            <person name="Kobayashi Y."/>
            <person name="Nakagawa T."/>
            <person name="Ezawa T."/>
            <person name="Yamaguchi K."/>
            <person name="Bino T."/>
            <person name="Nishimoto Y."/>
            <person name="Shigenobu S."/>
            <person name="Kawaguchi M."/>
        </authorList>
    </citation>
    <scope>NUCLEOTIDE SEQUENCE</scope>
    <source>
        <strain evidence="2">HR1</strain>
    </source>
</reference>